<gene>
    <name evidence="3" type="ORF">IV203_007272</name>
</gene>
<feature type="region of interest" description="Disordered" evidence="1">
    <location>
        <begin position="307"/>
        <end position="355"/>
    </location>
</feature>
<reference evidence="3" key="2">
    <citation type="submission" date="2021-04" db="EMBL/GenBank/DDBJ databases">
        <authorList>
            <person name="Podell S."/>
        </authorList>
    </citation>
    <scope>NUCLEOTIDE SEQUENCE</scope>
    <source>
        <strain evidence="3">Hildebrandi</strain>
    </source>
</reference>
<evidence type="ECO:0000256" key="1">
    <source>
        <dbReference type="SAM" id="MobiDB-lite"/>
    </source>
</evidence>
<feature type="compositionally biased region" description="Low complexity" evidence="1">
    <location>
        <begin position="203"/>
        <end position="215"/>
    </location>
</feature>
<keyword evidence="2" id="KW-0812">Transmembrane</keyword>
<feature type="compositionally biased region" description="Polar residues" evidence="1">
    <location>
        <begin position="59"/>
        <end position="72"/>
    </location>
</feature>
<organism evidence="3 4">
    <name type="scientific">Nitzschia inconspicua</name>
    <dbReference type="NCBI Taxonomy" id="303405"/>
    <lineage>
        <taxon>Eukaryota</taxon>
        <taxon>Sar</taxon>
        <taxon>Stramenopiles</taxon>
        <taxon>Ochrophyta</taxon>
        <taxon>Bacillariophyta</taxon>
        <taxon>Bacillariophyceae</taxon>
        <taxon>Bacillariophycidae</taxon>
        <taxon>Bacillariales</taxon>
        <taxon>Bacillariaceae</taxon>
        <taxon>Nitzschia</taxon>
    </lineage>
</organism>
<feature type="compositionally biased region" description="Acidic residues" evidence="1">
    <location>
        <begin position="22"/>
        <end position="41"/>
    </location>
</feature>
<keyword evidence="2" id="KW-1133">Transmembrane helix</keyword>
<feature type="compositionally biased region" description="Acidic residues" evidence="1">
    <location>
        <begin position="171"/>
        <end position="185"/>
    </location>
</feature>
<feature type="region of interest" description="Disordered" evidence="1">
    <location>
        <begin position="92"/>
        <end position="115"/>
    </location>
</feature>
<evidence type="ECO:0000313" key="4">
    <source>
        <dbReference type="Proteomes" id="UP000693970"/>
    </source>
</evidence>
<dbReference type="EMBL" id="JAGRRH010000025">
    <property type="protein sequence ID" value="KAG7342180.1"/>
    <property type="molecule type" value="Genomic_DNA"/>
</dbReference>
<reference evidence="3" key="1">
    <citation type="journal article" date="2021" name="Sci. Rep.">
        <title>Diploid genomic architecture of Nitzschia inconspicua, an elite biomass production diatom.</title>
        <authorList>
            <person name="Oliver A."/>
            <person name="Podell S."/>
            <person name="Pinowska A."/>
            <person name="Traller J.C."/>
            <person name="Smith S.R."/>
            <person name="McClure R."/>
            <person name="Beliaev A."/>
            <person name="Bohutskyi P."/>
            <person name="Hill E.A."/>
            <person name="Rabines A."/>
            <person name="Zheng H."/>
            <person name="Allen L.Z."/>
            <person name="Kuo A."/>
            <person name="Grigoriev I.V."/>
            <person name="Allen A.E."/>
            <person name="Hazlebeck D."/>
            <person name="Allen E.E."/>
        </authorList>
    </citation>
    <scope>NUCLEOTIDE SEQUENCE</scope>
    <source>
        <strain evidence="3">Hildebrandi</strain>
    </source>
</reference>
<evidence type="ECO:0000256" key="2">
    <source>
        <dbReference type="SAM" id="Phobius"/>
    </source>
</evidence>
<sequence length="889" mass="99663">MSIEYRNDLQQSSLEENLFYSEQDDNIDEDESDEFEDDISESLEYMAPMNGVDLMSPRSGETGNSSVLSNDDSYLSGVSPGVGLAVRDNHHSHYANRNHNPRGQYFNRNSGDTTPMVTNRAYRLEQPFHQEEKGDPDDETHNLQDSKNAKENSIKANHQLFPSRLPVYGDSSDEEGDTTLEDEEGSISLRDQEHPPSLYQKFPSSRSPSGSTSFDSPRRSRRNVSIGDSDASRSPSTPRLSQQQELQRQHLNHLMMTPAGILRPEEIALDEQQEKQSLNHLMMTPTMSGTRDVGFRAAAILSHRSPAATNTSLSYSTEPSRDHTRSGMNDPESSVSFASPVTSHSQAQQLQMHQQQLQQLDLLPRSSNHTRESATTQSGTIQSETTRYHSGVEREFRKEAFRRNNPTPDRDAEEVDGVSSDGSESTLEPLKLCGITCSMGFTRLVNNPCSLYRISLCIVEYAPCFWFCCCNKSELQGSASSDRFILGRLNTISFFFTMMQLVAAAWLATVLFWITGEGATGAFSPHLWNCNGAAFSVGLIGAVIMVMCFCTVRMIKEVDLVGAIRYLWSLLWIFPVELFFNITLFDYHQVTEVWVVHWWGNRQFSWLRDRYCLEGTADTLCVVPIDGGPDYDTEDDWCQSLYNSSECTAIRDDAQKDASFWLLIFYTSLAIWGCIFMFLMLLVINTLERIISKPIVQKSRETNVPGWLTFPTVATALVGTVFLFAPSSLLRTLKEQQWVGLLYTVTSALFFIALLMGCCLSSFSIRSNADKRRKGSGVIIFIGVLAVNASLLATLFVTSIVWSSKVQLNNSQRGDIACLIDDNDCTNCDAALSADKCPEWSVEDVTSILQTQLKQSASLAAIFILYAVNVMSYGVNLRKHLSQYQIDYV</sequence>
<feature type="transmembrane region" description="Helical" evidence="2">
    <location>
        <begin position="738"/>
        <end position="765"/>
    </location>
</feature>
<keyword evidence="2" id="KW-0472">Membrane</keyword>
<proteinExistence type="predicted"/>
<feature type="transmembrane region" description="Helical" evidence="2">
    <location>
        <begin position="567"/>
        <end position="585"/>
    </location>
</feature>
<feature type="compositionally biased region" description="Polar residues" evidence="1">
    <location>
        <begin position="106"/>
        <end position="115"/>
    </location>
</feature>
<feature type="transmembrane region" description="Helical" evidence="2">
    <location>
        <begin position="534"/>
        <end position="555"/>
    </location>
</feature>
<name>A0A9K3KFI7_9STRA</name>
<feature type="compositionally biased region" description="Basic and acidic residues" evidence="1">
    <location>
        <begin position="386"/>
        <end position="402"/>
    </location>
</feature>
<feature type="region of interest" description="Disordered" evidence="1">
    <location>
        <begin position="128"/>
        <end position="246"/>
    </location>
</feature>
<comment type="caution">
    <text evidence="3">The sequence shown here is derived from an EMBL/GenBank/DDBJ whole genome shotgun (WGS) entry which is preliminary data.</text>
</comment>
<feature type="transmembrane region" description="Helical" evidence="2">
    <location>
        <begin position="660"/>
        <end position="684"/>
    </location>
</feature>
<feature type="transmembrane region" description="Helical" evidence="2">
    <location>
        <begin position="857"/>
        <end position="875"/>
    </location>
</feature>
<feature type="compositionally biased region" description="Polar residues" evidence="1">
    <location>
        <begin position="373"/>
        <end position="385"/>
    </location>
</feature>
<dbReference type="AlphaFoldDB" id="A0A9K3KFI7"/>
<feature type="region of interest" description="Disordered" evidence="1">
    <location>
        <begin position="1"/>
        <end position="72"/>
    </location>
</feature>
<feature type="transmembrane region" description="Helical" evidence="2">
    <location>
        <begin position="491"/>
        <end position="514"/>
    </location>
</feature>
<accession>A0A9K3KFI7</accession>
<feature type="compositionally biased region" description="Polar residues" evidence="1">
    <location>
        <begin position="331"/>
        <end position="345"/>
    </location>
</feature>
<feature type="transmembrane region" description="Helical" evidence="2">
    <location>
        <begin position="777"/>
        <end position="802"/>
    </location>
</feature>
<dbReference type="OrthoDB" id="48552at2759"/>
<evidence type="ECO:0000313" key="3">
    <source>
        <dbReference type="EMBL" id="KAG7342180.1"/>
    </source>
</evidence>
<protein>
    <submittedName>
        <fullName evidence="3">Uncharacterized protein</fullName>
    </submittedName>
</protein>
<feature type="compositionally biased region" description="Basic and acidic residues" evidence="1">
    <location>
        <begin position="128"/>
        <end position="153"/>
    </location>
</feature>
<feature type="compositionally biased region" description="Polar residues" evidence="1">
    <location>
        <begin position="307"/>
        <end position="318"/>
    </location>
</feature>
<feature type="transmembrane region" description="Helical" evidence="2">
    <location>
        <begin position="704"/>
        <end position="726"/>
    </location>
</feature>
<feature type="region of interest" description="Disordered" evidence="1">
    <location>
        <begin position="368"/>
        <end position="426"/>
    </location>
</feature>
<keyword evidence="4" id="KW-1185">Reference proteome</keyword>
<feature type="compositionally biased region" description="Polar residues" evidence="1">
    <location>
        <begin position="232"/>
        <end position="246"/>
    </location>
</feature>
<dbReference type="Proteomes" id="UP000693970">
    <property type="component" value="Unassembled WGS sequence"/>
</dbReference>
<feature type="compositionally biased region" description="Low complexity" evidence="1">
    <location>
        <begin position="346"/>
        <end position="355"/>
    </location>
</feature>